<accession>A0A7T0C2E4</accession>
<evidence type="ECO:0000256" key="5">
    <source>
        <dbReference type="ARBA" id="ARBA00023004"/>
    </source>
</evidence>
<dbReference type="PANTHER" id="PTHR11228:SF7">
    <property type="entry name" value="PQQA PEPTIDE CYCLASE"/>
    <property type="match status" value="1"/>
</dbReference>
<keyword evidence="3" id="KW-0949">S-adenosyl-L-methionine</keyword>
<keyword evidence="4" id="KW-0479">Metal-binding</keyword>
<evidence type="ECO:0000256" key="1">
    <source>
        <dbReference type="ARBA" id="ARBA00001966"/>
    </source>
</evidence>
<keyword evidence="2" id="KW-0004">4Fe-4S</keyword>
<name>A0A7T0C2E4_9BACT</name>
<dbReference type="Proteomes" id="UP000594464">
    <property type="component" value="Chromosome"/>
</dbReference>
<dbReference type="Pfam" id="PF04055">
    <property type="entry name" value="Radical_SAM"/>
    <property type="match status" value="1"/>
</dbReference>
<dbReference type="InterPro" id="IPR050377">
    <property type="entry name" value="Radical_SAM_PqqE_MftC-like"/>
</dbReference>
<dbReference type="InterPro" id="IPR013785">
    <property type="entry name" value="Aldolase_TIM"/>
</dbReference>
<dbReference type="InterPro" id="IPR006638">
    <property type="entry name" value="Elp3/MiaA/NifB-like_rSAM"/>
</dbReference>
<evidence type="ECO:0000259" key="7">
    <source>
        <dbReference type="PROSITE" id="PS51918"/>
    </source>
</evidence>
<dbReference type="SUPFAM" id="SSF102114">
    <property type="entry name" value="Radical SAM enzymes"/>
    <property type="match status" value="1"/>
</dbReference>
<dbReference type="SFLD" id="SFLDG01387">
    <property type="entry name" value="BtrN-like_SPASM_domain_contain"/>
    <property type="match status" value="1"/>
</dbReference>
<dbReference type="GO" id="GO:0046872">
    <property type="term" value="F:metal ion binding"/>
    <property type="evidence" value="ECO:0007669"/>
    <property type="project" value="UniProtKB-KW"/>
</dbReference>
<dbReference type="Pfam" id="PF13186">
    <property type="entry name" value="SPASM"/>
    <property type="match status" value="1"/>
</dbReference>
<feature type="domain" description="Radical SAM core" evidence="7">
    <location>
        <begin position="25"/>
        <end position="242"/>
    </location>
</feature>
<sequence>MGDPFKIDHHKINYHVDRLNDWLEEKTVYPIYVEIAPAGACNHRCSFCAVDYIGYKVVFLEAEVLKSRITEMGRLGIRSVMYAGEGEPLLHKDLPEIILHTKDSGIDVSITTNAVPLTEKWAEKALPGITWIKTSINAGSAETYAQIHQTKKEDFDKVVSNLEKAVAIRNRKNLDCVIGTQMVLLPENEHEAVDLAKRMKSIGCDYLVIKPYSQHKKSITRTYENIDYQKSLDFKDELESVNGENFSVVFRENTVKKLDENEHYYKKCYSTPNFWAYIMADGTVYGCSAYLLDERFCYGDINENSFEEIWEGERRLKNLEFVKNELNISECRKNCRMDAVNRYLWDLKNPPSHVNFI</sequence>
<keyword evidence="6" id="KW-0411">Iron-sulfur</keyword>
<proteinExistence type="predicted"/>
<dbReference type="SFLD" id="SFLDG01067">
    <property type="entry name" value="SPASM/twitch_domain_containing"/>
    <property type="match status" value="1"/>
</dbReference>
<dbReference type="GO" id="GO:0051536">
    <property type="term" value="F:iron-sulfur cluster binding"/>
    <property type="evidence" value="ECO:0007669"/>
    <property type="project" value="UniProtKB-KW"/>
</dbReference>
<evidence type="ECO:0000256" key="3">
    <source>
        <dbReference type="ARBA" id="ARBA00022691"/>
    </source>
</evidence>
<dbReference type="InterPro" id="IPR023885">
    <property type="entry name" value="4Fe4S-binding_SPASM_dom"/>
</dbReference>
<dbReference type="CDD" id="cd01335">
    <property type="entry name" value="Radical_SAM"/>
    <property type="match status" value="1"/>
</dbReference>
<evidence type="ECO:0000256" key="2">
    <source>
        <dbReference type="ARBA" id="ARBA00022485"/>
    </source>
</evidence>
<dbReference type="CDD" id="cd21109">
    <property type="entry name" value="SPASM"/>
    <property type="match status" value="1"/>
</dbReference>
<dbReference type="InterPro" id="IPR034391">
    <property type="entry name" value="AdoMet-like_SPASM_containing"/>
</dbReference>
<evidence type="ECO:0000313" key="9">
    <source>
        <dbReference type="Proteomes" id="UP000594464"/>
    </source>
</evidence>
<protein>
    <submittedName>
        <fullName evidence="8">Radical SAM protein</fullName>
    </submittedName>
</protein>
<evidence type="ECO:0000313" key="8">
    <source>
        <dbReference type="EMBL" id="QPJ65297.1"/>
    </source>
</evidence>
<comment type="cofactor">
    <cofactor evidence="1">
        <name>[4Fe-4S] cluster</name>
        <dbReference type="ChEBI" id="CHEBI:49883"/>
    </cofactor>
</comment>
<keyword evidence="5" id="KW-0408">Iron</keyword>
<dbReference type="PANTHER" id="PTHR11228">
    <property type="entry name" value="RADICAL SAM DOMAIN PROTEIN"/>
    <property type="match status" value="1"/>
</dbReference>
<dbReference type="KEGG" id="nva:G3M78_07805"/>
<dbReference type="GO" id="GO:0003824">
    <property type="term" value="F:catalytic activity"/>
    <property type="evidence" value="ECO:0007669"/>
    <property type="project" value="InterPro"/>
</dbReference>
<dbReference type="PROSITE" id="PS51918">
    <property type="entry name" value="RADICAL_SAM"/>
    <property type="match status" value="1"/>
</dbReference>
<evidence type="ECO:0000256" key="6">
    <source>
        <dbReference type="ARBA" id="ARBA00023014"/>
    </source>
</evidence>
<evidence type="ECO:0000256" key="4">
    <source>
        <dbReference type="ARBA" id="ARBA00022723"/>
    </source>
</evidence>
<dbReference type="Gene3D" id="3.20.20.70">
    <property type="entry name" value="Aldolase class I"/>
    <property type="match status" value="1"/>
</dbReference>
<dbReference type="SFLD" id="SFLDS00029">
    <property type="entry name" value="Radical_SAM"/>
    <property type="match status" value="1"/>
</dbReference>
<dbReference type="SMART" id="SM00729">
    <property type="entry name" value="Elp3"/>
    <property type="match status" value="1"/>
</dbReference>
<dbReference type="AlphaFoldDB" id="A0A7T0C2E4"/>
<gene>
    <name evidence="8" type="ORF">G3M78_07805</name>
</gene>
<dbReference type="InterPro" id="IPR007197">
    <property type="entry name" value="rSAM"/>
</dbReference>
<dbReference type="EMBL" id="CP048620">
    <property type="protein sequence ID" value="QPJ65297.1"/>
    <property type="molecule type" value="Genomic_DNA"/>
</dbReference>
<dbReference type="InterPro" id="IPR058240">
    <property type="entry name" value="rSAM_sf"/>
</dbReference>
<reference evidence="9" key="1">
    <citation type="submission" date="2020-02" db="EMBL/GenBank/DDBJ databases">
        <title>Genomic and physiological characterization of two novel Nitrospinaceae genera.</title>
        <authorList>
            <person name="Mueller A.J."/>
            <person name="Jung M.-Y."/>
            <person name="Strachan C.R."/>
            <person name="Herbold C.W."/>
            <person name="Kirkegaard R.H."/>
            <person name="Daims H."/>
        </authorList>
    </citation>
    <scope>NUCLEOTIDE SEQUENCE [LARGE SCALE GENOMIC DNA]</scope>
</reference>
<organism evidence="8 9">
    <name type="scientific">Candidatus Nitrohelix vancouverensis</name>
    <dbReference type="NCBI Taxonomy" id="2705534"/>
    <lineage>
        <taxon>Bacteria</taxon>
        <taxon>Pseudomonadati</taxon>
        <taxon>Nitrospinota/Tectimicrobiota group</taxon>
        <taxon>Nitrospinota</taxon>
        <taxon>Nitrospinia</taxon>
        <taxon>Nitrospinales</taxon>
        <taxon>Nitrospinaceae</taxon>
        <taxon>Candidatus Nitrohelix</taxon>
    </lineage>
</organism>